<dbReference type="Proteomes" id="UP001315686">
    <property type="component" value="Unassembled WGS sequence"/>
</dbReference>
<keyword evidence="4 8" id="KW-0378">Hydrolase</keyword>
<evidence type="ECO:0000313" key="8">
    <source>
        <dbReference type="EMBL" id="MBT0958776.1"/>
    </source>
</evidence>
<dbReference type="PANTHER" id="PTHR12318">
    <property type="entry name" value="TESTOSTERONE-REGULATED PROTEIN RP2"/>
    <property type="match status" value="1"/>
</dbReference>
<dbReference type="GO" id="GO:0016818">
    <property type="term" value="F:hydrolase activity, acting on acid anhydrides, in phosphorus-containing anhydrides"/>
    <property type="evidence" value="ECO:0007669"/>
    <property type="project" value="InterPro"/>
</dbReference>
<keyword evidence="9" id="KW-1185">Reference proteome</keyword>
<evidence type="ECO:0000256" key="2">
    <source>
        <dbReference type="ARBA" id="ARBA00001946"/>
    </source>
</evidence>
<dbReference type="Gene3D" id="3.90.79.10">
    <property type="entry name" value="Nucleoside Triphosphate Pyrophosphohydrolase"/>
    <property type="match status" value="1"/>
</dbReference>
<protein>
    <submittedName>
        <fullName evidence="8">NUDIX hydrolase</fullName>
    </submittedName>
</protein>
<comment type="cofactor">
    <cofactor evidence="1">
        <name>Mn(2+)</name>
        <dbReference type="ChEBI" id="CHEBI:29035"/>
    </cofactor>
</comment>
<dbReference type="InterPro" id="IPR000086">
    <property type="entry name" value="NUDIX_hydrolase_dom"/>
</dbReference>
<sequence>MPATPPAVNKAALRDAASVIMMRGAPEARQVLMGQRGKAAAFMPGKFVFPGGAVDPGDAEVPMAALPCGTNLGRLTQNSALPPATLLAAAIRELWEETGLRLGTPGTWPFAPPPDWTDFAQTGLLPDAAALSFVFRAVTPPGQPRRFDARFVMAEASAITGDIDDFSRASDELSHLQWIPLERVRDFDLPFITKLVLAEVAAADPNSPPPQGVPFVVNDSMISGVTRLL</sequence>
<evidence type="ECO:0000256" key="6">
    <source>
        <dbReference type="ARBA" id="ARBA00023211"/>
    </source>
</evidence>
<dbReference type="CDD" id="cd18870">
    <property type="entry name" value="NUDIX_AcylCoAdiphos_Nudt19"/>
    <property type="match status" value="1"/>
</dbReference>
<proteinExistence type="predicted"/>
<organism evidence="8 9">
    <name type="scientific">Harenicola maris</name>
    <dbReference type="NCBI Taxonomy" id="2841044"/>
    <lineage>
        <taxon>Bacteria</taxon>
        <taxon>Pseudomonadati</taxon>
        <taxon>Pseudomonadota</taxon>
        <taxon>Alphaproteobacteria</taxon>
        <taxon>Rhodobacterales</taxon>
        <taxon>Paracoccaceae</taxon>
        <taxon>Harenicola</taxon>
    </lineage>
</organism>
<keyword evidence="6" id="KW-0464">Manganese</keyword>
<reference evidence="8 9" key="1">
    <citation type="journal article" date="2021" name="Arch. Microbiol.">
        <title>Harenicola maris gen. nov., sp. nov. isolated from the Sea of Japan shallow sediments.</title>
        <authorList>
            <person name="Romanenko L.A."/>
            <person name="Kurilenko V.V."/>
            <person name="Chernysheva N.Y."/>
            <person name="Tekutyeva L.A."/>
            <person name="Velansky P.V."/>
            <person name="Svetashev V.I."/>
            <person name="Isaeva M.P."/>
        </authorList>
    </citation>
    <scope>NUCLEOTIDE SEQUENCE [LARGE SCALE GENOMIC DNA]</scope>
    <source>
        <strain evidence="8 9">KMM 3653</strain>
    </source>
</reference>
<dbReference type="GO" id="GO:0046872">
    <property type="term" value="F:metal ion binding"/>
    <property type="evidence" value="ECO:0007669"/>
    <property type="project" value="UniProtKB-KW"/>
</dbReference>
<dbReference type="EMBL" id="JADQAZ010000003">
    <property type="protein sequence ID" value="MBT0958776.1"/>
    <property type="molecule type" value="Genomic_DNA"/>
</dbReference>
<evidence type="ECO:0000313" key="9">
    <source>
        <dbReference type="Proteomes" id="UP001315686"/>
    </source>
</evidence>
<dbReference type="InterPro" id="IPR039121">
    <property type="entry name" value="NUDT19"/>
</dbReference>
<evidence type="ECO:0000256" key="5">
    <source>
        <dbReference type="ARBA" id="ARBA00022842"/>
    </source>
</evidence>
<keyword evidence="5" id="KW-0460">Magnesium</keyword>
<evidence type="ECO:0000259" key="7">
    <source>
        <dbReference type="PROSITE" id="PS51462"/>
    </source>
</evidence>
<gene>
    <name evidence="8" type="ORF">IV417_15405</name>
</gene>
<name>A0AAP2CUH9_9RHOB</name>
<keyword evidence="3" id="KW-0479">Metal-binding</keyword>
<dbReference type="SUPFAM" id="SSF55811">
    <property type="entry name" value="Nudix"/>
    <property type="match status" value="1"/>
</dbReference>
<evidence type="ECO:0000256" key="1">
    <source>
        <dbReference type="ARBA" id="ARBA00001936"/>
    </source>
</evidence>
<comment type="cofactor">
    <cofactor evidence="2">
        <name>Mg(2+)</name>
        <dbReference type="ChEBI" id="CHEBI:18420"/>
    </cofactor>
</comment>
<dbReference type="PROSITE" id="PS51462">
    <property type="entry name" value="NUDIX"/>
    <property type="match status" value="1"/>
</dbReference>
<dbReference type="PANTHER" id="PTHR12318:SF0">
    <property type="entry name" value="ACYL-COENZYME A DIPHOSPHATASE NUDT19"/>
    <property type="match status" value="1"/>
</dbReference>
<evidence type="ECO:0000256" key="4">
    <source>
        <dbReference type="ARBA" id="ARBA00022801"/>
    </source>
</evidence>
<dbReference type="InterPro" id="IPR015797">
    <property type="entry name" value="NUDIX_hydrolase-like_dom_sf"/>
</dbReference>
<comment type="caution">
    <text evidence="8">The sequence shown here is derived from an EMBL/GenBank/DDBJ whole genome shotgun (WGS) entry which is preliminary data.</text>
</comment>
<accession>A0AAP2CUH9</accession>
<evidence type="ECO:0000256" key="3">
    <source>
        <dbReference type="ARBA" id="ARBA00022723"/>
    </source>
</evidence>
<dbReference type="RefSeq" id="WP_327794996.1">
    <property type="nucleotide sequence ID" value="NZ_JADQAZ010000003.1"/>
</dbReference>
<feature type="domain" description="Nudix hydrolase" evidence="7">
    <location>
        <begin position="12"/>
        <end position="201"/>
    </location>
</feature>
<dbReference type="AlphaFoldDB" id="A0AAP2CUH9"/>